<proteinExistence type="predicted"/>
<reference evidence="1 2" key="1">
    <citation type="journal article" date="2011" name="Science">
        <title>The ecoresponsive genome of Daphnia pulex.</title>
        <authorList>
            <person name="Colbourne J.K."/>
            <person name="Pfrender M.E."/>
            <person name="Gilbert D."/>
            <person name="Thomas W.K."/>
            <person name="Tucker A."/>
            <person name="Oakley T.H."/>
            <person name="Tokishita S."/>
            <person name="Aerts A."/>
            <person name="Arnold G.J."/>
            <person name="Basu M.K."/>
            <person name="Bauer D.J."/>
            <person name="Caceres C.E."/>
            <person name="Carmel L."/>
            <person name="Casola C."/>
            <person name="Choi J.H."/>
            <person name="Detter J.C."/>
            <person name="Dong Q."/>
            <person name="Dusheyko S."/>
            <person name="Eads B.D."/>
            <person name="Frohlich T."/>
            <person name="Geiler-Samerotte K.A."/>
            <person name="Gerlach D."/>
            <person name="Hatcher P."/>
            <person name="Jogdeo S."/>
            <person name="Krijgsveld J."/>
            <person name="Kriventseva E.V."/>
            <person name="Kultz D."/>
            <person name="Laforsch C."/>
            <person name="Lindquist E."/>
            <person name="Lopez J."/>
            <person name="Manak J.R."/>
            <person name="Muller J."/>
            <person name="Pangilinan J."/>
            <person name="Patwardhan R.P."/>
            <person name="Pitluck S."/>
            <person name="Pritham E.J."/>
            <person name="Rechtsteiner A."/>
            <person name="Rho M."/>
            <person name="Rogozin I.B."/>
            <person name="Sakarya O."/>
            <person name="Salamov A."/>
            <person name="Schaack S."/>
            <person name="Shapiro H."/>
            <person name="Shiga Y."/>
            <person name="Skalitzky C."/>
            <person name="Smith Z."/>
            <person name="Souvorov A."/>
            <person name="Sung W."/>
            <person name="Tang Z."/>
            <person name="Tsuchiya D."/>
            <person name="Tu H."/>
            <person name="Vos H."/>
            <person name="Wang M."/>
            <person name="Wolf Y.I."/>
            <person name="Yamagata H."/>
            <person name="Yamada T."/>
            <person name="Ye Y."/>
            <person name="Shaw J.R."/>
            <person name="Andrews J."/>
            <person name="Crease T.J."/>
            <person name="Tang H."/>
            <person name="Lucas S.M."/>
            <person name="Robertson H.M."/>
            <person name="Bork P."/>
            <person name="Koonin E.V."/>
            <person name="Zdobnov E.M."/>
            <person name="Grigoriev I.V."/>
            <person name="Lynch M."/>
            <person name="Boore J.L."/>
        </authorList>
    </citation>
    <scope>NUCLEOTIDE SEQUENCE [LARGE SCALE GENOMIC DNA]</scope>
</reference>
<dbReference type="KEGG" id="dpx:DAPPUDRAFT_114290"/>
<dbReference type="OrthoDB" id="6610952at2759"/>
<name>E9HHP5_DAPPU</name>
<evidence type="ECO:0000313" key="1">
    <source>
        <dbReference type="EMBL" id="EFX68741.1"/>
    </source>
</evidence>
<dbReference type="HOGENOM" id="CLU_1082825_0_0_1"/>
<keyword evidence="2" id="KW-1185">Reference proteome</keyword>
<protein>
    <submittedName>
        <fullName evidence="1">Uncharacterized protein</fullName>
    </submittedName>
</protein>
<dbReference type="Proteomes" id="UP000000305">
    <property type="component" value="Unassembled WGS sequence"/>
</dbReference>
<dbReference type="EMBL" id="GL732649">
    <property type="protein sequence ID" value="EFX68741.1"/>
    <property type="molecule type" value="Genomic_DNA"/>
</dbReference>
<organism evidence="1 2">
    <name type="scientific">Daphnia pulex</name>
    <name type="common">Water flea</name>
    <dbReference type="NCBI Taxonomy" id="6669"/>
    <lineage>
        <taxon>Eukaryota</taxon>
        <taxon>Metazoa</taxon>
        <taxon>Ecdysozoa</taxon>
        <taxon>Arthropoda</taxon>
        <taxon>Crustacea</taxon>
        <taxon>Branchiopoda</taxon>
        <taxon>Diplostraca</taxon>
        <taxon>Cladocera</taxon>
        <taxon>Anomopoda</taxon>
        <taxon>Daphniidae</taxon>
        <taxon>Daphnia</taxon>
    </lineage>
</organism>
<evidence type="ECO:0000313" key="2">
    <source>
        <dbReference type="Proteomes" id="UP000000305"/>
    </source>
</evidence>
<gene>
    <name evidence="1" type="ORF">DAPPUDRAFT_114290</name>
</gene>
<accession>E9HHP5</accession>
<dbReference type="AlphaFoldDB" id="E9HHP5"/>
<dbReference type="InParanoid" id="E9HHP5"/>
<sequence>MRYIRLNISSRRLAFVSSLVNRSFSFTRRQDFQILCKAKTVLKQKGKKTKTVEELLKFHPSDDSSTFGSLVSPAKKDDDTTAKNITKLVGEYRSRLCDNKTKNSLWKAIAIKLDQKVLKKNTADPGGGEDDLDCKPQFFDEIHKILVSKENVPQSNKEATKCCVDPSQTPKSKDKDHVRQIRFFYNEDYNQTSAIVLPRRRNLKLAKQQTLQRLIEIFMTRKYERTAEREEKKKRNAESETSTSDMKMLFYLETFFF</sequence>